<dbReference type="EMBL" id="CP060139">
    <property type="protein sequence ID" value="QNR25148.1"/>
    <property type="molecule type" value="Genomic_DNA"/>
</dbReference>
<feature type="transmembrane region" description="Helical" evidence="1">
    <location>
        <begin position="119"/>
        <end position="138"/>
    </location>
</feature>
<feature type="transmembrane region" description="Helical" evidence="1">
    <location>
        <begin position="85"/>
        <end position="107"/>
    </location>
</feature>
<proteinExistence type="predicted"/>
<sequence length="156" mass="18218">MPSSAKISEGLKSLIRFNKRDWFLGHLKTFFQLDFHSYHGNVSTGQFRIWKLSPWIMAFYPVIQGTIDQTDDKLKVTLRTKMNSFGLTMLIVIMGLWAFGIIDQIVIQENNDWSFLWKRFIIGSIILTLPFMAIVLGYREQKRTAIKDLKAEIEKL</sequence>
<protein>
    <submittedName>
        <fullName evidence="2">Uncharacterized protein</fullName>
    </submittedName>
</protein>
<name>A0A7H0VHF0_9FLAO</name>
<dbReference type="RefSeq" id="WP_210759674.1">
    <property type="nucleotide sequence ID" value="NZ_CP060139.1"/>
</dbReference>
<reference evidence="2 3" key="1">
    <citation type="submission" date="2020-08" db="EMBL/GenBank/DDBJ databases">
        <title>Croceimicrobium hydrocarbonivorans gen. nov., sp. nov., a novel marine bacterium isolated from a bacterial consortium that degrades polyethylene terephthalate.</title>
        <authorList>
            <person name="Liu R."/>
        </authorList>
    </citation>
    <scope>NUCLEOTIDE SEQUENCE [LARGE SCALE GENOMIC DNA]</scope>
    <source>
        <strain evidence="2 3">A20-9</strain>
    </source>
</reference>
<accession>A0A7H0VHF0</accession>
<keyword evidence="3" id="KW-1185">Reference proteome</keyword>
<dbReference type="KEGG" id="chyd:H4K34_04735"/>
<keyword evidence="1" id="KW-1133">Transmembrane helix</keyword>
<keyword evidence="1" id="KW-0472">Membrane</keyword>
<dbReference type="AlphaFoldDB" id="A0A7H0VHF0"/>
<evidence type="ECO:0000313" key="3">
    <source>
        <dbReference type="Proteomes" id="UP000516305"/>
    </source>
</evidence>
<gene>
    <name evidence="2" type="ORF">H4K34_04735</name>
</gene>
<evidence type="ECO:0000313" key="2">
    <source>
        <dbReference type="EMBL" id="QNR25148.1"/>
    </source>
</evidence>
<keyword evidence="1" id="KW-0812">Transmembrane</keyword>
<dbReference type="Proteomes" id="UP000516305">
    <property type="component" value="Chromosome"/>
</dbReference>
<evidence type="ECO:0000256" key="1">
    <source>
        <dbReference type="SAM" id="Phobius"/>
    </source>
</evidence>
<organism evidence="2 3">
    <name type="scientific">Croceimicrobium hydrocarbonivorans</name>
    <dbReference type="NCBI Taxonomy" id="2761580"/>
    <lineage>
        <taxon>Bacteria</taxon>
        <taxon>Pseudomonadati</taxon>
        <taxon>Bacteroidota</taxon>
        <taxon>Flavobacteriia</taxon>
        <taxon>Flavobacteriales</taxon>
        <taxon>Owenweeksiaceae</taxon>
        <taxon>Croceimicrobium</taxon>
    </lineage>
</organism>